<keyword evidence="1" id="KW-1133">Transmembrane helix</keyword>
<evidence type="ECO:0000313" key="2">
    <source>
        <dbReference type="EMBL" id="OEU11490.1"/>
    </source>
</evidence>
<evidence type="ECO:0000256" key="1">
    <source>
        <dbReference type="SAM" id="Phobius"/>
    </source>
</evidence>
<feature type="transmembrane region" description="Helical" evidence="1">
    <location>
        <begin position="75"/>
        <end position="102"/>
    </location>
</feature>
<dbReference type="Proteomes" id="UP000095751">
    <property type="component" value="Unassembled WGS sequence"/>
</dbReference>
<evidence type="ECO:0000313" key="3">
    <source>
        <dbReference type="Proteomes" id="UP000095751"/>
    </source>
</evidence>
<name>A0A1E7EZP6_9STRA</name>
<keyword evidence="3" id="KW-1185">Reference proteome</keyword>
<dbReference type="AlphaFoldDB" id="A0A1E7EZP6"/>
<keyword evidence="1" id="KW-0812">Transmembrane</keyword>
<reference evidence="2 3" key="1">
    <citation type="submission" date="2016-09" db="EMBL/GenBank/DDBJ databases">
        <title>Extensive genetic diversity and differential bi-allelic expression allows diatom success in the polar Southern Ocean.</title>
        <authorList>
            <consortium name="DOE Joint Genome Institute"/>
            <person name="Mock T."/>
            <person name="Otillar R.P."/>
            <person name="Strauss J."/>
            <person name="Dupont C."/>
            <person name="Frickenhaus S."/>
            <person name="Maumus F."/>
            <person name="Mcmullan M."/>
            <person name="Sanges R."/>
            <person name="Schmutz J."/>
            <person name="Toseland A."/>
            <person name="Valas R."/>
            <person name="Veluchamy A."/>
            <person name="Ward B.J."/>
            <person name="Allen A."/>
            <person name="Barry K."/>
            <person name="Falciatore A."/>
            <person name="Ferrante M."/>
            <person name="Fortunato A.E."/>
            <person name="Gloeckner G."/>
            <person name="Gruber A."/>
            <person name="Hipkin R."/>
            <person name="Janech M."/>
            <person name="Kroth P."/>
            <person name="Leese F."/>
            <person name="Lindquist E."/>
            <person name="Lyon B.R."/>
            <person name="Martin J."/>
            <person name="Mayer C."/>
            <person name="Parker M."/>
            <person name="Quesneville H."/>
            <person name="Raymond J."/>
            <person name="Uhlig C."/>
            <person name="Valentin K.U."/>
            <person name="Worden A.Z."/>
            <person name="Armbrust E.V."/>
            <person name="Bowler C."/>
            <person name="Green B."/>
            <person name="Moulton V."/>
            <person name="Van Oosterhout C."/>
            <person name="Grigoriev I."/>
        </authorList>
    </citation>
    <scope>NUCLEOTIDE SEQUENCE [LARGE SCALE GENOMIC DNA]</scope>
    <source>
        <strain evidence="2 3">CCMP1102</strain>
    </source>
</reference>
<keyword evidence="1" id="KW-0472">Membrane</keyword>
<gene>
    <name evidence="2" type="ORF">FRACYDRAFT_245383</name>
</gene>
<dbReference type="KEGG" id="fcy:FRACYDRAFT_245383"/>
<organism evidence="2 3">
    <name type="scientific">Fragilariopsis cylindrus CCMP1102</name>
    <dbReference type="NCBI Taxonomy" id="635003"/>
    <lineage>
        <taxon>Eukaryota</taxon>
        <taxon>Sar</taxon>
        <taxon>Stramenopiles</taxon>
        <taxon>Ochrophyta</taxon>
        <taxon>Bacillariophyta</taxon>
        <taxon>Bacillariophyceae</taxon>
        <taxon>Bacillariophycidae</taxon>
        <taxon>Bacillariales</taxon>
        <taxon>Bacillariaceae</taxon>
        <taxon>Fragilariopsis</taxon>
    </lineage>
</organism>
<protein>
    <submittedName>
        <fullName evidence="2">Uncharacterized protein</fullName>
    </submittedName>
</protein>
<feature type="transmembrane region" description="Helical" evidence="1">
    <location>
        <begin position="20"/>
        <end position="40"/>
    </location>
</feature>
<proteinExistence type="predicted"/>
<sequence length="131" mass="14535">MKSVIHMEVEQMSMSTFEPLMRYICIEANTLITIGCHTAVIIRSDFFVILVPGACIVVNGSSSNSCDSSSRRKRIGLTIVITENITVIFIIYVIIIIIIIGFHTMKAIRNFPLAGRTDSSSRSSTGHIRKD</sequence>
<accession>A0A1E7EZP6</accession>
<dbReference type="EMBL" id="KV784367">
    <property type="protein sequence ID" value="OEU11490.1"/>
    <property type="molecule type" value="Genomic_DNA"/>
</dbReference>
<dbReference type="InParanoid" id="A0A1E7EZP6"/>